<proteinExistence type="predicted"/>
<keyword evidence="2" id="KW-1133">Transmembrane helix</keyword>
<name>A0A1A8ZCN8_PLAOA</name>
<organism evidence="5 6">
    <name type="scientific">Plasmodium ovale wallikeri</name>
    <dbReference type="NCBI Taxonomy" id="864142"/>
    <lineage>
        <taxon>Eukaryota</taxon>
        <taxon>Sar</taxon>
        <taxon>Alveolata</taxon>
        <taxon>Apicomplexa</taxon>
        <taxon>Aconoidasida</taxon>
        <taxon>Haemosporida</taxon>
        <taxon>Plasmodiidae</taxon>
        <taxon>Plasmodium</taxon>
        <taxon>Plasmodium (Plasmodium)</taxon>
    </lineage>
</organism>
<evidence type="ECO:0000313" key="5">
    <source>
        <dbReference type="EMBL" id="SBT41595.1"/>
    </source>
</evidence>
<feature type="region of interest" description="Disordered" evidence="1">
    <location>
        <begin position="1833"/>
        <end position="1855"/>
    </location>
</feature>
<keyword evidence="2" id="KW-0472">Membrane</keyword>
<evidence type="ECO:0000259" key="3">
    <source>
        <dbReference type="Pfam" id="PF06743"/>
    </source>
</evidence>
<evidence type="ECO:0000256" key="2">
    <source>
        <dbReference type="SAM" id="Phobius"/>
    </source>
</evidence>
<feature type="compositionally biased region" description="Gly residues" evidence="1">
    <location>
        <begin position="304"/>
        <end position="314"/>
    </location>
</feature>
<dbReference type="Pfam" id="PF06743">
    <property type="entry name" value="FAST_1"/>
    <property type="match status" value="1"/>
</dbReference>
<feature type="region of interest" description="Disordered" evidence="1">
    <location>
        <begin position="1502"/>
        <end position="1565"/>
    </location>
</feature>
<dbReference type="GO" id="GO:0044528">
    <property type="term" value="P:regulation of mitochondrial mRNA stability"/>
    <property type="evidence" value="ECO:0007669"/>
    <property type="project" value="InterPro"/>
</dbReference>
<evidence type="ECO:0000313" key="7">
    <source>
        <dbReference type="Proteomes" id="UP000078555"/>
    </source>
</evidence>
<accession>A0A1A8ZCN8</accession>
<dbReference type="InterPro" id="IPR010622">
    <property type="entry name" value="FAST_Leu-rich"/>
</dbReference>
<feature type="region of interest" description="Disordered" evidence="1">
    <location>
        <begin position="300"/>
        <end position="322"/>
    </location>
</feature>
<feature type="domain" description="FAST kinase leucine-rich" evidence="3">
    <location>
        <begin position="1254"/>
        <end position="1314"/>
    </location>
</feature>
<protein>
    <recommendedName>
        <fullName evidence="3">FAST kinase leucine-rich domain-containing protein</fullName>
    </recommendedName>
</protein>
<keyword evidence="2" id="KW-0812">Transmembrane</keyword>
<evidence type="ECO:0000313" key="6">
    <source>
        <dbReference type="Proteomes" id="UP000078550"/>
    </source>
</evidence>
<keyword evidence="7" id="KW-1185">Reference proteome</keyword>
<sequence length="2150" mass="244842">MNCKNSSNDTPNINASSKANAFLSNYENINISKNSSAEEIAEKYLRSKLSFEYKHINKMDYSISSKKDYYDNKNIEPISDYKKLNKYNYSAYSDKLNYSNYANDNYSKCERKGGAGYDNNLSKISLYSDIVNNATIGNGSGDNINNVSSVINDINITGNNNIHTSYSGYKNGERQIHTNFTANSNATNVLSSSNSVGLTEFSHFSTLKEGPKNNYYAKNHFLKYEKGRTKHLETEEHGKNNANSIHELMHRYNDVSTEKNGTTQFTYSLNNPYVQNDNGTSDMVEKKKFGFLLSSKADVTHNSNGGGNANGTGTGSSDAGEHNRQYYKSRMSKYYMDSSQFNSKKKNLMQRNKDYVHYLSRRNSILKNEVSIKKDLRKKVSVPTKLENSYDRNKPNAHRYKNKSLFNSFYRREKNKNNEIELINSMNIFNNTRNNGCHAKTFERENKKLGNPSVPINPSSPSFCLGGENLNHTDGVRGITSSGGVNNSVFDITFLKSTYSDSSKFIDSCLNQDSDNVSVPSSNRRTNKRDDLLIKNFNISSCHTNKDVNVVYYKDLSDKNRIDNMIYSENASKKNGKTDVLPNSINFPNMLISNRNVKHYVDNNSISLSKNRQGTLTHREDTVKTDIGFTNVEREFAQNMIQEKKNSTTSLNSTNSVYTMNSVNSANTANSVSSVNNRSNLCREKEKLKTRNDIAAYFNKKELASELTADLAKNSPENKQSTCLISTNNVIVNTGKNNVSTSIHGKYVNPSTRFNMGKKVYENGFPLAGNLSHGVGRSVGGGGASSNVNLSHVNTSRLNPNRLNPNNVHPNHVNPLEHNNFREHLGYAKSGETKNSAIFVDEKRGSNILPLYLSENKLSNIFNNKIEKNKLLNSNMKSIYYMEKRRGSTLNTGNKAVEENKSKKCNLMNGSSVHGTQMYSLKMNNDKNNLNELNNINNYEDYCKYISESINSIPITIKNMNILLALALYFLNFNINNNSTKNELSDDVLIKLLNKFLYCLNLKTCLLKENKMNSNENKYYYIQIKHNEKVGSDTVSVNDKGEKENGVQPTKEWKPIKDQDISLDTSDKVSFFTFYNKRIVRSKGDDSMESISPDSFLTEKGNIHNSSSSNIGGEKKCFYLGENMKIISLVDIYKIAWCLCVLKKNFLYIDLLRILYKEVECMEVEKEFTFCVTYIFKYCNVIEIEDCKTDLSNNIMINLENNNNENLCMYLHLLHICSLHDKNILFNNSHKKNIEKIITYFYDKIENLNFYMCANVLCVLANLNIKNNDYPYFFNKMLNYFRSNIKKMNKSVLLVNVMWSLCIIEVTCSEFLKDLSEYVINILHFIPLGEFITISCSFSCQKMLIIKNYFENVKKTSDENLEKSCLNNLPSDIVNEYKTYEILLNEYYEKKKLFPYYFYKKPICHSIIFKILAYNFLHYEQRKTANNNQIGKEYLYEDRNADNNNGNFLLSDTHHVGRKACRSLSVENKTESTLGQRDPDIQNSRFNSSNVSSSLVGSSIVSNSRVGSSNVSSLRVGSPNVSNSRVGSPNVSNSRVGSSNVSNSRVGSSNVSNSRVGSSNVSNSRVVRNVKNGDAALDGGTFAYRSDMIGGGNFLGNKHGNNNESIVGGSAFNKGDGYRSGGNVGNGTSIAVSSEIQKKKYFKKYNEKKKIKEYYSVHSSSSNYKFVLNSCERILFANLIEDCCNNFDQLNSIHLVELLYTMCILNLDKEKIVKIVEKKIDRNLFSDNYEKLLKRKKIMHVHKYYSDEEMVNEKNDLTILNYIYTKFVQENEHKKIDIDYHFFLVLDNIYFCKYINDELFLHVIKATRGTEGTGTGAFSKLKNILNVATCKEKEGSKEANSRENNECKEEGARENDESSCLNRLDDLKIKKEKEKTAIEGEENFRKFFPTDQTLYPQRVTNSSDVSGKNDPTFYEKTNWSCMHNNNMSGTENAWQTSDVHNSMNNHHLSENIKMFSSNVPLNKETTLRKTTDVGDNMAKMLFERYHGGGNGCGSTSGALVPRDDARNAEDEIDDTAKKLNEFKSDLKSTYDAAIAYYNNRTKYNTRGNADNSVRFGKEENAQNGHNTEIINPEIYHNIITKRNIKKIVDSHTQKHMLQEKVSENNSREKDCKKEKNLHKFNFYKLFILLLQLSAISLLSFVIIFVYTSLK</sequence>
<feature type="region of interest" description="Disordered" evidence="1">
    <location>
        <begin position="1467"/>
        <end position="1489"/>
    </location>
</feature>
<evidence type="ECO:0000313" key="4">
    <source>
        <dbReference type="EMBL" id="SBT41288.1"/>
    </source>
</evidence>
<feature type="transmembrane region" description="Helical" evidence="2">
    <location>
        <begin position="2122"/>
        <end position="2146"/>
    </location>
</feature>
<evidence type="ECO:0000256" key="1">
    <source>
        <dbReference type="SAM" id="MobiDB-lite"/>
    </source>
</evidence>
<dbReference type="Proteomes" id="UP000078550">
    <property type="component" value="Unassembled WGS sequence"/>
</dbReference>
<dbReference type="EMBL" id="FLRE01000159">
    <property type="protein sequence ID" value="SBT41595.1"/>
    <property type="molecule type" value="Genomic_DNA"/>
</dbReference>
<reference evidence="6 7" key="2">
    <citation type="submission" date="2016-05" db="EMBL/GenBank/DDBJ databases">
        <authorList>
            <person name="Naeem Raeece"/>
        </authorList>
    </citation>
    <scope>NUCLEOTIDE SEQUENCE [LARGE SCALE GENOMIC DNA]</scope>
</reference>
<gene>
    <name evidence="4" type="ORF">POVWA1_043670</name>
    <name evidence="5" type="ORF">POVWA2_042140</name>
</gene>
<dbReference type="EMBL" id="FLRD01000119">
    <property type="protein sequence ID" value="SBT41288.1"/>
    <property type="molecule type" value="Genomic_DNA"/>
</dbReference>
<reference evidence="5" key="1">
    <citation type="submission" date="2016-05" db="EMBL/GenBank/DDBJ databases">
        <authorList>
            <person name="Lavstsen T."/>
            <person name="Jespersen J.S."/>
        </authorList>
    </citation>
    <scope>NUCLEOTIDE SEQUENCE [LARGE SCALE GENOMIC DNA]</scope>
</reference>
<dbReference type="Proteomes" id="UP000078555">
    <property type="component" value="Unassembled WGS sequence"/>
</dbReference>